<evidence type="ECO:0000313" key="2">
    <source>
        <dbReference type="EMBL" id="NMF98192.1"/>
    </source>
</evidence>
<dbReference type="PANTHER" id="PTHR43364:SF1">
    <property type="entry name" value="OXIDOREDUCTASE YDHF"/>
    <property type="match status" value="1"/>
</dbReference>
<dbReference type="EMBL" id="WTVS01000023">
    <property type="protein sequence ID" value="NMF98192.1"/>
    <property type="molecule type" value="Genomic_DNA"/>
</dbReference>
<keyword evidence="3" id="KW-1185">Reference proteome</keyword>
<dbReference type="PANTHER" id="PTHR43364">
    <property type="entry name" value="NADH-SPECIFIC METHYLGLYOXAL REDUCTASE-RELATED"/>
    <property type="match status" value="1"/>
</dbReference>
<dbReference type="Pfam" id="PF00248">
    <property type="entry name" value="Aldo_ket_red"/>
    <property type="match status" value="1"/>
</dbReference>
<gene>
    <name evidence="2" type="ORF">GPA27_12430</name>
</gene>
<comment type="caution">
    <text evidence="2">The sequence shown here is derived from an EMBL/GenBank/DDBJ whole genome shotgun (WGS) entry which is preliminary data.</text>
</comment>
<dbReference type="InterPro" id="IPR023210">
    <property type="entry name" value="NADP_OxRdtase_dom"/>
</dbReference>
<name>A0ABX1NFX1_9RHOO</name>
<feature type="domain" description="NADP-dependent oxidoreductase" evidence="1">
    <location>
        <begin position="16"/>
        <end position="310"/>
    </location>
</feature>
<dbReference type="InterPro" id="IPR036812">
    <property type="entry name" value="NAD(P)_OxRdtase_dom_sf"/>
</dbReference>
<organism evidence="2 3">
    <name type="scientific">Aromatoleum toluolicum</name>
    <dbReference type="NCBI Taxonomy" id="90060"/>
    <lineage>
        <taxon>Bacteria</taxon>
        <taxon>Pseudomonadati</taxon>
        <taxon>Pseudomonadota</taxon>
        <taxon>Betaproteobacteria</taxon>
        <taxon>Rhodocyclales</taxon>
        <taxon>Rhodocyclaceae</taxon>
        <taxon>Aromatoleum</taxon>
    </lineage>
</organism>
<dbReference type="InterPro" id="IPR050523">
    <property type="entry name" value="AKR_Detox_Biosynth"/>
</dbReference>
<dbReference type="CDD" id="cd19092">
    <property type="entry name" value="AKR_BsYcsN_EcYdhF-like"/>
    <property type="match status" value="1"/>
</dbReference>
<dbReference type="Gene3D" id="3.20.20.100">
    <property type="entry name" value="NADP-dependent oxidoreductase domain"/>
    <property type="match status" value="1"/>
</dbReference>
<evidence type="ECO:0000259" key="1">
    <source>
        <dbReference type="Pfam" id="PF00248"/>
    </source>
</evidence>
<reference evidence="2 3" key="1">
    <citation type="submission" date="2019-12" db="EMBL/GenBank/DDBJ databases">
        <title>Comparative genomics gives insights into the taxonomy of the Azoarcus-Aromatoleum group and reveals separate origins of nif in the plant-associated Azoarcus and non-plant-associated Aromatoleum sub-groups.</title>
        <authorList>
            <person name="Lafos M."/>
            <person name="Maluk M."/>
            <person name="Batista M."/>
            <person name="Junghare M."/>
            <person name="Carmona M."/>
            <person name="Faoro H."/>
            <person name="Cruz L.M."/>
            <person name="Battistoni F."/>
            <person name="De Souza E."/>
            <person name="Pedrosa F."/>
            <person name="Chen W.-M."/>
            <person name="Poole P.S."/>
            <person name="Dixon R.A."/>
            <person name="James E.K."/>
        </authorList>
    </citation>
    <scope>NUCLEOTIDE SEQUENCE [LARGE SCALE GENOMIC DNA]</scope>
    <source>
        <strain evidence="2 3">T</strain>
    </source>
</reference>
<proteinExistence type="predicted"/>
<accession>A0ABX1NFX1</accession>
<protein>
    <submittedName>
        <fullName evidence="2">Aldo/keto reductase</fullName>
    </submittedName>
</protein>
<sequence length="321" mass="34987">METFLIPGTDLRLSRLAYGCMNIGGAMDDSPLNPELRRSAREAVEAALEAGINFFDHADIYAAGKSEAVFGEILAASPGLRDRIVLQSKCGIRIAAGPREPKRYDFSYTHIVGSVERILRRLATDRLDILLLHRPDPLAEPEEVARAFDDLHASGKVRYFGVSNHAASQIELLRRHVRPPLVVNQLQLSLAHASLIDEGVTHNHGDAPPPVAGTLDYCRALDIRVQAWAALGGTRFLDSSVQTDEATRRTVALVGEFAAEKGTAPEAILLAWLLRHPAGIQPLIGSTRPERIRACAAAATVQLSREEWYALFTAARGAKLP</sequence>
<evidence type="ECO:0000313" key="3">
    <source>
        <dbReference type="Proteomes" id="UP000634522"/>
    </source>
</evidence>
<dbReference type="RefSeq" id="WP_169140899.1">
    <property type="nucleotide sequence ID" value="NZ_WTVS01000023.1"/>
</dbReference>
<dbReference type="SUPFAM" id="SSF51430">
    <property type="entry name" value="NAD(P)-linked oxidoreductase"/>
    <property type="match status" value="1"/>
</dbReference>
<dbReference type="Proteomes" id="UP000634522">
    <property type="component" value="Unassembled WGS sequence"/>
</dbReference>